<evidence type="ECO:0000256" key="9">
    <source>
        <dbReference type="ARBA" id="ARBA00024189"/>
    </source>
</evidence>
<evidence type="ECO:0000256" key="7">
    <source>
        <dbReference type="ARBA" id="ARBA00023228"/>
    </source>
</evidence>
<dbReference type="Pfam" id="PF15065">
    <property type="entry name" value="NCU-G1"/>
    <property type="match status" value="1"/>
</dbReference>
<evidence type="ECO:0000256" key="8">
    <source>
        <dbReference type="ARBA" id="ARBA00024176"/>
    </source>
</evidence>
<dbReference type="InterPro" id="IPR029382">
    <property type="entry name" value="NCU-G1"/>
</dbReference>
<keyword evidence="6" id="KW-0325">Glycoprotein</keyword>
<organism evidence="13 14">
    <name type="scientific">Tigriopus californicus</name>
    <name type="common">Marine copepod</name>
    <dbReference type="NCBI Taxonomy" id="6832"/>
    <lineage>
        <taxon>Eukaryota</taxon>
        <taxon>Metazoa</taxon>
        <taxon>Ecdysozoa</taxon>
        <taxon>Arthropoda</taxon>
        <taxon>Crustacea</taxon>
        <taxon>Multicrustacea</taxon>
        <taxon>Hexanauplia</taxon>
        <taxon>Copepoda</taxon>
        <taxon>Harpacticoida</taxon>
        <taxon>Harpacticidae</taxon>
        <taxon>Tigriopus</taxon>
    </lineage>
</organism>
<evidence type="ECO:0000256" key="6">
    <source>
        <dbReference type="ARBA" id="ARBA00023180"/>
    </source>
</evidence>
<evidence type="ECO:0000256" key="1">
    <source>
        <dbReference type="ARBA" id="ARBA00010599"/>
    </source>
</evidence>
<keyword evidence="2 11" id="KW-0812">Transmembrane</keyword>
<sequence>MALALDFCLLWCFTCLVLPVEPLDLLPSVTDDGISYPTHDIKHTLESTFNPGCLMTTCNRNGSVSVFNLTIVDDPVQAQEHHWVWSVIKHPTIQVALTPPGDRVRIDWGALFGFGDMASAIDYENAPDYSAAIMLANLIEFDDQTDNAFIHDEKPSVLVYPLLNFNWKRVMIENTTQRLAYGFIGQNYSSAGASHPHNITGTLNITLASYAQEGYGVWLPHLSHSEGTNQFDIQLQELKSTSGFQRSRFALEFYIVSQATREDKLRRVATRTLDDEHTPGIFKTQELIIPGYNESLQAFLQWRPVVYTTRERDLSGSTDVNVTNAIRVTNASDELATSILYAMYGMDLDDMLVFRINVTLGGPKDGFYKKTKYQAWTFTIGTGEPIRNGFSPMIILVMTIIFGILLLVGITAIVICIVKRVKRRQPQQNAYGRLQN</sequence>
<dbReference type="Proteomes" id="UP000318571">
    <property type="component" value="Chromosome 4"/>
</dbReference>
<comment type="subcellular location">
    <subcellularLocation>
        <location evidence="9">Lysosome membrane</location>
        <topology evidence="9">Single-pass type I membrane protein</topology>
        <orientation evidence="9">Lumenal side</orientation>
    </subcellularLocation>
</comment>
<evidence type="ECO:0000256" key="2">
    <source>
        <dbReference type="ARBA" id="ARBA00022692"/>
    </source>
</evidence>
<keyword evidence="5 11" id="KW-0472">Membrane</keyword>
<proteinExistence type="inferred from homology"/>
<comment type="subunit">
    <text evidence="10">Interacts (via lumenal domain) with lysosomal protein MFSD1; the interaction starts while both proteins are still in the endoplasmic reticulum and is required for stabilization of MFSD1 in lysosomes but has no direct effect on its targeting to lysosomes or transporter activity.</text>
</comment>
<evidence type="ECO:0000256" key="12">
    <source>
        <dbReference type="SAM" id="SignalP"/>
    </source>
</evidence>
<accession>A0A553NPG6</accession>
<evidence type="ECO:0000256" key="4">
    <source>
        <dbReference type="ARBA" id="ARBA00022989"/>
    </source>
</evidence>
<gene>
    <name evidence="13" type="ORF">TCAL_11130</name>
</gene>
<evidence type="ECO:0000313" key="14">
    <source>
        <dbReference type="Proteomes" id="UP000318571"/>
    </source>
</evidence>
<keyword evidence="7" id="KW-0458">Lysosome</keyword>
<comment type="function">
    <text evidence="8">Required to protect lysosomal transporter MFSD1 from lysosomal proteolysis and for MFSD1 lysosomal localization.</text>
</comment>
<dbReference type="OrthoDB" id="6264340at2759"/>
<evidence type="ECO:0000256" key="3">
    <source>
        <dbReference type="ARBA" id="ARBA00022729"/>
    </source>
</evidence>
<evidence type="ECO:0000313" key="13">
    <source>
        <dbReference type="EMBL" id="TRY67324.1"/>
    </source>
</evidence>
<feature type="chain" id="PRO_5022225711" description="Lysosomal protein NCU-G1" evidence="12">
    <location>
        <begin position="23"/>
        <end position="436"/>
    </location>
</feature>
<dbReference type="PANTHER" id="PTHR31981:SF1">
    <property type="entry name" value="GLYCOSYLATED LYSOSOMAL MEMBRANE PROTEIN"/>
    <property type="match status" value="1"/>
</dbReference>
<protein>
    <recommendedName>
        <fullName evidence="15">Lysosomal protein NCU-G1</fullName>
    </recommendedName>
</protein>
<evidence type="ECO:0000256" key="10">
    <source>
        <dbReference type="ARBA" id="ARBA00044960"/>
    </source>
</evidence>
<comment type="similarity">
    <text evidence="1">Belongs to the GLMP family.</text>
</comment>
<dbReference type="GO" id="GO:0005765">
    <property type="term" value="C:lysosomal membrane"/>
    <property type="evidence" value="ECO:0007669"/>
    <property type="project" value="UniProtKB-SubCell"/>
</dbReference>
<evidence type="ECO:0000256" key="5">
    <source>
        <dbReference type="ARBA" id="ARBA00023136"/>
    </source>
</evidence>
<keyword evidence="3 12" id="KW-0732">Signal</keyword>
<keyword evidence="4 11" id="KW-1133">Transmembrane helix</keyword>
<reference evidence="13 14" key="1">
    <citation type="journal article" date="2018" name="Nat. Ecol. Evol.">
        <title>Genomic signatures of mitonuclear coevolution across populations of Tigriopus californicus.</title>
        <authorList>
            <person name="Barreto F.S."/>
            <person name="Watson E.T."/>
            <person name="Lima T.G."/>
            <person name="Willett C.S."/>
            <person name="Edmands S."/>
            <person name="Li W."/>
            <person name="Burton R.S."/>
        </authorList>
    </citation>
    <scope>NUCLEOTIDE SEQUENCE [LARGE SCALE GENOMIC DNA]</scope>
    <source>
        <strain evidence="13 14">San Diego</strain>
    </source>
</reference>
<name>A0A553NPG6_TIGCA</name>
<evidence type="ECO:0008006" key="15">
    <source>
        <dbReference type="Google" id="ProtNLM"/>
    </source>
</evidence>
<keyword evidence="14" id="KW-1185">Reference proteome</keyword>
<feature type="transmembrane region" description="Helical" evidence="11">
    <location>
        <begin position="393"/>
        <end position="418"/>
    </location>
</feature>
<comment type="caution">
    <text evidence="13">The sequence shown here is derived from an EMBL/GenBank/DDBJ whole genome shotgun (WGS) entry which is preliminary data.</text>
</comment>
<dbReference type="AlphaFoldDB" id="A0A553NPG6"/>
<dbReference type="PANTHER" id="PTHR31981">
    <property type="entry name" value="GLYCOSYLATED LYSOSOMAL MEMBRANE PROTEIN"/>
    <property type="match status" value="1"/>
</dbReference>
<dbReference type="OMA" id="HYSPLIW"/>
<feature type="signal peptide" evidence="12">
    <location>
        <begin position="1"/>
        <end position="22"/>
    </location>
</feature>
<dbReference type="EMBL" id="VCGU01000011">
    <property type="protein sequence ID" value="TRY67324.1"/>
    <property type="molecule type" value="Genomic_DNA"/>
</dbReference>
<evidence type="ECO:0000256" key="11">
    <source>
        <dbReference type="SAM" id="Phobius"/>
    </source>
</evidence>